<keyword evidence="7" id="KW-1185">Reference proteome</keyword>
<dbReference type="Gene3D" id="6.10.140.2220">
    <property type="match status" value="1"/>
</dbReference>
<sequence length="579" mass="65723">MPTNPAVLARARLVDAAIQRKKQAMNGSVSALDEVPGAQILPAYIEVFQRHLSPNKIPSSHRNSVNRPSTIMAMACFRAICRGLDYCYHPESGRGFADANSDFLGLWLAIRAWSLHFISICTSKSPSVSESIPDFDLTAMKTTTAMCLRLLAGHLSYYKTITADIALHPHLVEFWRESCRSCCHVAVRNLSSLLYSIMVLQEAQWVGRFPLEVDPEETARLSFNSVLEDYVDGVRYNDDDLNGYCLNLMRLMCKSPILGEAIIHEESVRFTCTLMRKYAAKIMRVVPPSYSKLWMRLSDSVDFVRVSLPYCDLPVVLAMVDNHVLEILLRLWPLLPPNEVYSMQPLIPLIIDCVKLYTSSYRSVTHCVARSIFSLDKKGFVADTRDYTPDMVRAWKDLMSLSLTRYASKEGCDKLPNVCFACRRPYTRSMQSCSRCESVQYCSMLCQKTHWKVEHKDKCIKSNISLRDRKYLAYIAQTAIIENERTLSPITSNYMNEYSITEQASLVIEVDFRESPKTPRFSIKSIGDIAGEVGEIKPWFTDNFQGERDTCGMVRVLAPGGFDQSHVFPAGWTKARLFV</sequence>
<dbReference type="PROSITE" id="PS50865">
    <property type="entry name" value="ZF_MYND_2"/>
    <property type="match status" value="1"/>
</dbReference>
<dbReference type="STRING" id="1076256.A0A2H3B225"/>
<reference evidence="7" key="1">
    <citation type="journal article" date="2017" name="Nat. Ecol. Evol.">
        <title>Genome expansion and lineage-specific genetic innovations in the forest pathogenic fungi Armillaria.</title>
        <authorList>
            <person name="Sipos G."/>
            <person name="Prasanna A.N."/>
            <person name="Walter M.C."/>
            <person name="O'Connor E."/>
            <person name="Balint B."/>
            <person name="Krizsan K."/>
            <person name="Kiss B."/>
            <person name="Hess J."/>
            <person name="Varga T."/>
            <person name="Slot J."/>
            <person name="Riley R."/>
            <person name="Boka B."/>
            <person name="Rigling D."/>
            <person name="Barry K."/>
            <person name="Lee J."/>
            <person name="Mihaltcheva S."/>
            <person name="LaButti K."/>
            <person name="Lipzen A."/>
            <person name="Waldron R."/>
            <person name="Moloney N.M."/>
            <person name="Sperisen C."/>
            <person name="Kredics L."/>
            <person name="Vagvoelgyi C."/>
            <person name="Patrignani A."/>
            <person name="Fitzpatrick D."/>
            <person name="Nagy I."/>
            <person name="Doyle S."/>
            <person name="Anderson J.B."/>
            <person name="Grigoriev I.V."/>
            <person name="Gueldener U."/>
            <person name="Muensterkoetter M."/>
            <person name="Nagy L.G."/>
        </authorList>
    </citation>
    <scope>NUCLEOTIDE SEQUENCE [LARGE SCALE GENOMIC DNA]</scope>
    <source>
        <strain evidence="7">28-4</strain>
    </source>
</reference>
<name>A0A2H3B225_9AGAR</name>
<evidence type="ECO:0000256" key="4">
    <source>
        <dbReference type="PROSITE-ProRule" id="PRU00134"/>
    </source>
</evidence>
<protein>
    <recommendedName>
        <fullName evidence="5">MYND-type domain-containing protein</fullName>
    </recommendedName>
</protein>
<proteinExistence type="predicted"/>
<accession>A0A2H3B225</accession>
<dbReference type="EMBL" id="KZ293448">
    <property type="protein sequence ID" value="PBK64931.1"/>
    <property type="molecule type" value="Genomic_DNA"/>
</dbReference>
<dbReference type="AlphaFoldDB" id="A0A2H3B225"/>
<evidence type="ECO:0000313" key="7">
    <source>
        <dbReference type="Proteomes" id="UP000218334"/>
    </source>
</evidence>
<dbReference type="PROSITE" id="PS01360">
    <property type="entry name" value="ZF_MYND_1"/>
    <property type="match status" value="1"/>
</dbReference>
<evidence type="ECO:0000313" key="6">
    <source>
        <dbReference type="EMBL" id="PBK64931.1"/>
    </source>
</evidence>
<keyword evidence="2 4" id="KW-0863">Zinc-finger</keyword>
<gene>
    <name evidence="6" type="ORF">ARMSODRAFT_1087620</name>
</gene>
<evidence type="ECO:0000256" key="1">
    <source>
        <dbReference type="ARBA" id="ARBA00022723"/>
    </source>
</evidence>
<dbReference type="InterPro" id="IPR002893">
    <property type="entry name" value="Znf_MYND"/>
</dbReference>
<dbReference type="Pfam" id="PF01753">
    <property type="entry name" value="zf-MYND"/>
    <property type="match status" value="1"/>
</dbReference>
<evidence type="ECO:0000256" key="2">
    <source>
        <dbReference type="ARBA" id="ARBA00022771"/>
    </source>
</evidence>
<organism evidence="6 7">
    <name type="scientific">Armillaria solidipes</name>
    <dbReference type="NCBI Taxonomy" id="1076256"/>
    <lineage>
        <taxon>Eukaryota</taxon>
        <taxon>Fungi</taxon>
        <taxon>Dikarya</taxon>
        <taxon>Basidiomycota</taxon>
        <taxon>Agaricomycotina</taxon>
        <taxon>Agaricomycetes</taxon>
        <taxon>Agaricomycetidae</taxon>
        <taxon>Agaricales</taxon>
        <taxon>Marasmiineae</taxon>
        <taxon>Physalacriaceae</taxon>
        <taxon>Armillaria</taxon>
    </lineage>
</organism>
<keyword evidence="1" id="KW-0479">Metal-binding</keyword>
<keyword evidence="3" id="KW-0862">Zinc</keyword>
<dbReference type="GO" id="GO:0008270">
    <property type="term" value="F:zinc ion binding"/>
    <property type="evidence" value="ECO:0007669"/>
    <property type="project" value="UniProtKB-KW"/>
</dbReference>
<dbReference type="SUPFAM" id="SSF144232">
    <property type="entry name" value="HIT/MYND zinc finger-like"/>
    <property type="match status" value="1"/>
</dbReference>
<dbReference type="Proteomes" id="UP000218334">
    <property type="component" value="Unassembled WGS sequence"/>
</dbReference>
<feature type="domain" description="MYND-type" evidence="5">
    <location>
        <begin position="419"/>
        <end position="459"/>
    </location>
</feature>
<evidence type="ECO:0000256" key="3">
    <source>
        <dbReference type="ARBA" id="ARBA00022833"/>
    </source>
</evidence>
<evidence type="ECO:0000259" key="5">
    <source>
        <dbReference type="PROSITE" id="PS50865"/>
    </source>
</evidence>